<proteinExistence type="inferred from homology"/>
<dbReference type="Gene3D" id="3.40.1390.30">
    <property type="entry name" value="NIF3 (NGG1p interacting factor 3)-like"/>
    <property type="match status" value="1"/>
</dbReference>
<keyword evidence="3" id="KW-0479">Metal-binding</keyword>
<dbReference type="NCBIfam" id="TIGR00486">
    <property type="entry name" value="YbgI_SA1388"/>
    <property type="match status" value="1"/>
</dbReference>
<keyword evidence="5" id="KW-1185">Reference proteome</keyword>
<name>A0AAV7KL05_9METZ</name>
<feature type="binding site" evidence="3">
    <location>
        <position position="66"/>
    </location>
    <ligand>
        <name>a divalent metal cation</name>
        <dbReference type="ChEBI" id="CHEBI:60240"/>
        <label>1</label>
    </ligand>
</feature>
<dbReference type="Proteomes" id="UP001165289">
    <property type="component" value="Unassembled WGS sequence"/>
</dbReference>
<dbReference type="InterPro" id="IPR002678">
    <property type="entry name" value="DUF34/NIF3"/>
</dbReference>
<feature type="binding site" evidence="3">
    <location>
        <position position="232"/>
    </location>
    <ligand>
        <name>a divalent metal cation</name>
        <dbReference type="ChEBI" id="CHEBI:60240"/>
        <label>1</label>
    </ligand>
</feature>
<dbReference type="InterPro" id="IPR036069">
    <property type="entry name" value="DUF34/NIF3_sf"/>
</dbReference>
<feature type="binding site" evidence="3">
    <location>
        <position position="104"/>
    </location>
    <ligand>
        <name>a divalent metal cation</name>
        <dbReference type="ChEBI" id="CHEBI:60240"/>
        <label>1</label>
    </ligand>
</feature>
<dbReference type="Pfam" id="PF01784">
    <property type="entry name" value="DUF34_NIF3"/>
    <property type="match status" value="1"/>
</dbReference>
<protein>
    <recommendedName>
        <fullName evidence="2">NIF3-like protein 1</fullName>
    </recommendedName>
</protein>
<sequence>MKLGAVVSVLNQHTPPSLSEDWDNTGLLVEPCKKLEVSKILLTNDLTEIVTSEAIQSKAQLVIAYHPPIFSPIKRITQSSAKERILLDCIRHDIAIYSPHSSLDNIQGGLGDWMVTAFNGVGGTHEVSILKPNPLKDTIGAGRRVTFSQKVPLDKCVELIKSFLGLKEVRLALPDLKEGVTQHVIGSVCMCPGSGASVLRGTSGDLYWTGELSHHDVLDAISKGKSVVLCEHSNTERGYLFLYRDALLEMLERKVEIIISKTDKEPLSIV</sequence>
<reference evidence="4 5" key="1">
    <citation type="journal article" date="2023" name="BMC Biol.">
        <title>The compact genome of the sponge Oopsacas minuta (Hexactinellida) is lacking key metazoan core genes.</title>
        <authorList>
            <person name="Santini S."/>
            <person name="Schenkelaars Q."/>
            <person name="Jourda C."/>
            <person name="Duchesne M."/>
            <person name="Belahbib H."/>
            <person name="Rocher C."/>
            <person name="Selva M."/>
            <person name="Riesgo A."/>
            <person name="Vervoort M."/>
            <person name="Leys S.P."/>
            <person name="Kodjabachian L."/>
            <person name="Le Bivic A."/>
            <person name="Borchiellini C."/>
            <person name="Claverie J.M."/>
            <person name="Renard E."/>
        </authorList>
    </citation>
    <scope>NUCLEOTIDE SEQUENCE [LARGE SCALE GENOMIC DNA]</scope>
    <source>
        <strain evidence="4">SPO-2</strain>
    </source>
</reference>
<dbReference type="FunFam" id="3.40.1390.30:FF:000001">
    <property type="entry name" value="GTP cyclohydrolase 1 type 2"/>
    <property type="match status" value="1"/>
</dbReference>
<gene>
    <name evidence="4" type="ORF">LOD99_13583</name>
</gene>
<evidence type="ECO:0000313" key="5">
    <source>
        <dbReference type="Proteomes" id="UP001165289"/>
    </source>
</evidence>
<accession>A0AAV7KL05</accession>
<dbReference type="SUPFAM" id="SSF102705">
    <property type="entry name" value="NIF3 (NGG1p interacting factor 3)-like"/>
    <property type="match status" value="1"/>
</dbReference>
<feature type="binding site" evidence="3">
    <location>
        <position position="236"/>
    </location>
    <ligand>
        <name>a divalent metal cation</name>
        <dbReference type="ChEBI" id="CHEBI:60240"/>
        <label>1</label>
    </ligand>
</feature>
<evidence type="ECO:0000256" key="1">
    <source>
        <dbReference type="ARBA" id="ARBA00006964"/>
    </source>
</evidence>
<dbReference type="GO" id="GO:0046872">
    <property type="term" value="F:metal ion binding"/>
    <property type="evidence" value="ECO:0007669"/>
    <property type="project" value="UniProtKB-KW"/>
</dbReference>
<comment type="caution">
    <text evidence="4">The sequence shown here is derived from an EMBL/GenBank/DDBJ whole genome shotgun (WGS) entry which is preliminary data.</text>
</comment>
<comment type="similarity">
    <text evidence="1">Belongs to the GTP cyclohydrolase I type 2/NIF3 family.</text>
</comment>
<dbReference type="GO" id="GO:0005739">
    <property type="term" value="C:mitochondrion"/>
    <property type="evidence" value="ECO:0007669"/>
    <property type="project" value="TreeGrafter"/>
</dbReference>
<organism evidence="4 5">
    <name type="scientific">Oopsacas minuta</name>
    <dbReference type="NCBI Taxonomy" id="111878"/>
    <lineage>
        <taxon>Eukaryota</taxon>
        <taxon>Metazoa</taxon>
        <taxon>Porifera</taxon>
        <taxon>Hexactinellida</taxon>
        <taxon>Hexasterophora</taxon>
        <taxon>Lyssacinosida</taxon>
        <taxon>Leucopsacidae</taxon>
        <taxon>Oopsacas</taxon>
    </lineage>
</organism>
<evidence type="ECO:0000256" key="2">
    <source>
        <dbReference type="ARBA" id="ARBA00019069"/>
    </source>
</evidence>
<evidence type="ECO:0000313" key="4">
    <source>
        <dbReference type="EMBL" id="KAI6660859.1"/>
    </source>
</evidence>
<dbReference type="PANTHER" id="PTHR13799">
    <property type="entry name" value="NGG1 INTERACTING FACTOR 3"/>
    <property type="match status" value="1"/>
</dbReference>
<evidence type="ECO:0000256" key="3">
    <source>
        <dbReference type="PIRSR" id="PIRSR602678-1"/>
    </source>
</evidence>
<dbReference type="PANTHER" id="PTHR13799:SF13">
    <property type="entry name" value="NIF3-LIKE PROTEIN 1"/>
    <property type="match status" value="1"/>
</dbReference>
<dbReference type="AlphaFoldDB" id="A0AAV7KL05"/>
<dbReference type="EMBL" id="JAKMXF010000022">
    <property type="protein sequence ID" value="KAI6660859.1"/>
    <property type="molecule type" value="Genomic_DNA"/>
</dbReference>